<evidence type="ECO:0000313" key="3">
    <source>
        <dbReference type="Proteomes" id="UP001416858"/>
    </source>
</evidence>
<sequence>MHATSNPPSAGGNPKKQVLTPDRRPGHLFYSRSRLLHETPAVALRLQGEFISDGRSAGYQVYRSQISLPLPIFLPSLWLHRANQPSRGEFDAISRSAVQHTVLEIFLSHQFFCRHIGYEQFVTAAQARLRDCENARYDKTSHKYHSTTVVV</sequence>
<keyword evidence="3" id="KW-1185">Reference proteome</keyword>
<accession>A0ABP9VPK3</accession>
<proteinExistence type="predicted"/>
<name>A0ABP9VPK3_9BACT</name>
<comment type="caution">
    <text evidence="2">The sequence shown here is derived from an EMBL/GenBank/DDBJ whole genome shotgun (WGS) entry which is preliminary data.</text>
</comment>
<gene>
    <name evidence="2" type="ORF">Rcae01_02164</name>
</gene>
<evidence type="ECO:0000256" key="1">
    <source>
        <dbReference type="SAM" id="MobiDB-lite"/>
    </source>
</evidence>
<evidence type="ECO:0000313" key="2">
    <source>
        <dbReference type="EMBL" id="GAA5506711.1"/>
    </source>
</evidence>
<protein>
    <submittedName>
        <fullName evidence="2">Uncharacterized protein</fullName>
    </submittedName>
</protein>
<dbReference type="EMBL" id="BAABRO010000003">
    <property type="protein sequence ID" value="GAA5506711.1"/>
    <property type="molecule type" value="Genomic_DNA"/>
</dbReference>
<organism evidence="2 3">
    <name type="scientific">Novipirellula caenicola</name>
    <dbReference type="NCBI Taxonomy" id="1536901"/>
    <lineage>
        <taxon>Bacteria</taxon>
        <taxon>Pseudomonadati</taxon>
        <taxon>Planctomycetota</taxon>
        <taxon>Planctomycetia</taxon>
        <taxon>Pirellulales</taxon>
        <taxon>Pirellulaceae</taxon>
        <taxon>Novipirellula</taxon>
    </lineage>
</organism>
<dbReference type="Proteomes" id="UP001416858">
    <property type="component" value="Unassembled WGS sequence"/>
</dbReference>
<reference evidence="2 3" key="1">
    <citation type="submission" date="2024-02" db="EMBL/GenBank/DDBJ databases">
        <title>Rhodopirellula caenicola NBRC 110016.</title>
        <authorList>
            <person name="Ichikawa N."/>
            <person name="Katano-Makiyama Y."/>
            <person name="Hidaka K."/>
        </authorList>
    </citation>
    <scope>NUCLEOTIDE SEQUENCE [LARGE SCALE GENOMIC DNA]</scope>
    <source>
        <strain evidence="2 3">NBRC 110016</strain>
    </source>
</reference>
<feature type="region of interest" description="Disordered" evidence="1">
    <location>
        <begin position="1"/>
        <end position="23"/>
    </location>
</feature>